<sequence>MRVIVLTVAALAFAVPVAAATYRAINWLPVIPLTNDTFEVIEDRGAGPRGIWCAAADYTRAIGRDTTRKRLYVLEARGPSKRVQGAKSVVFTLEPDEELARSPQSYSLSVRRVGDNLAVSHALNFCDLPVDEFLDRF</sequence>
<accession>A0A858SPT2</accession>
<feature type="signal peptide" evidence="1">
    <location>
        <begin position="1"/>
        <end position="19"/>
    </location>
</feature>
<dbReference type="KEGG" id="rpon:G3256_05620"/>
<protein>
    <submittedName>
        <fullName evidence="2">Uncharacterized protein</fullName>
    </submittedName>
</protein>
<reference evidence="2 3" key="1">
    <citation type="submission" date="2020-02" db="EMBL/GenBank/DDBJ databases">
        <title>Genome sequence of Roseobacter ponti.</title>
        <authorList>
            <person name="Hollensteiner J."/>
            <person name="Schneider D."/>
            <person name="Poehlein A."/>
            <person name="Daniel R."/>
        </authorList>
    </citation>
    <scope>NUCLEOTIDE SEQUENCE [LARGE SCALE GENOMIC DNA]</scope>
    <source>
        <strain evidence="2 3">DSM 106830</strain>
    </source>
</reference>
<feature type="chain" id="PRO_5032688418" evidence="1">
    <location>
        <begin position="20"/>
        <end position="137"/>
    </location>
</feature>
<keyword evidence="1" id="KW-0732">Signal</keyword>
<dbReference type="RefSeq" id="WP_169639891.1">
    <property type="nucleotide sequence ID" value="NZ_CP048788.1"/>
</dbReference>
<dbReference type="Proteomes" id="UP000503308">
    <property type="component" value="Chromosome"/>
</dbReference>
<dbReference type="EMBL" id="CP048788">
    <property type="protein sequence ID" value="QJF50675.1"/>
    <property type="molecule type" value="Genomic_DNA"/>
</dbReference>
<gene>
    <name evidence="2" type="ORF">G3256_05620</name>
</gene>
<proteinExistence type="predicted"/>
<evidence type="ECO:0000313" key="2">
    <source>
        <dbReference type="EMBL" id="QJF50675.1"/>
    </source>
</evidence>
<organism evidence="2 3">
    <name type="scientific">Roseobacter ponti</name>
    <dbReference type="NCBI Taxonomy" id="1891787"/>
    <lineage>
        <taxon>Bacteria</taxon>
        <taxon>Pseudomonadati</taxon>
        <taxon>Pseudomonadota</taxon>
        <taxon>Alphaproteobacteria</taxon>
        <taxon>Rhodobacterales</taxon>
        <taxon>Roseobacteraceae</taxon>
        <taxon>Roseobacter</taxon>
    </lineage>
</organism>
<evidence type="ECO:0000256" key="1">
    <source>
        <dbReference type="SAM" id="SignalP"/>
    </source>
</evidence>
<name>A0A858SPT2_9RHOB</name>
<dbReference type="AlphaFoldDB" id="A0A858SPT2"/>
<keyword evidence="3" id="KW-1185">Reference proteome</keyword>
<evidence type="ECO:0000313" key="3">
    <source>
        <dbReference type="Proteomes" id="UP000503308"/>
    </source>
</evidence>